<comment type="subunit">
    <text evidence="5">V-ATPase is a heteromultimeric enzyme made up of two complexes: the ATP-hydrolytic V1 complex and the proton translocation V0 complex.</text>
</comment>
<evidence type="ECO:0000256" key="2">
    <source>
        <dbReference type="ARBA" id="ARBA00022448"/>
    </source>
</evidence>
<evidence type="ECO:0000256" key="1">
    <source>
        <dbReference type="ARBA" id="ARBA00010066"/>
    </source>
</evidence>
<dbReference type="AlphaFoldDB" id="A0A1B7TCU2"/>
<evidence type="ECO:0000256" key="3">
    <source>
        <dbReference type="ARBA" id="ARBA00022781"/>
    </source>
</evidence>
<feature type="coiled-coil region" evidence="6">
    <location>
        <begin position="29"/>
        <end position="80"/>
    </location>
</feature>
<dbReference type="GO" id="GO:0046961">
    <property type="term" value="F:proton-transporting ATPase activity, rotational mechanism"/>
    <property type="evidence" value="ECO:0007669"/>
    <property type="project" value="InterPro"/>
</dbReference>
<dbReference type="Pfam" id="PF03179">
    <property type="entry name" value="V-ATPase_G"/>
    <property type="match status" value="1"/>
</dbReference>
<proteinExistence type="inferred from homology"/>
<dbReference type="PANTHER" id="PTHR12713">
    <property type="entry name" value="VACUOLAR ATP SYNTHASE SUBUNIT G"/>
    <property type="match status" value="1"/>
</dbReference>
<organism evidence="7 8">
    <name type="scientific">Hanseniaspora valbyensis NRRL Y-1626</name>
    <dbReference type="NCBI Taxonomy" id="766949"/>
    <lineage>
        <taxon>Eukaryota</taxon>
        <taxon>Fungi</taxon>
        <taxon>Dikarya</taxon>
        <taxon>Ascomycota</taxon>
        <taxon>Saccharomycotina</taxon>
        <taxon>Saccharomycetes</taxon>
        <taxon>Saccharomycodales</taxon>
        <taxon>Saccharomycodaceae</taxon>
        <taxon>Hanseniaspora</taxon>
    </lineage>
</organism>
<comment type="function">
    <text evidence="5">Subunit of the V1 complex of vacuolar(H+)-ATPase (V-ATPase), a multisubunit enzyme composed of a peripheral complex (V1) that hydrolyzes ATP and a membrane integral complex (V0) that translocates protons. V-ATPase is responsible for acidifying and maintaining the pH of intracellular compartments and in some cell types, is targeted to the plasma membrane, where it is responsible for acidifying the extracellular environment.</text>
</comment>
<comment type="similarity">
    <text evidence="1 5">Belongs to the V-ATPase G subunit family.</text>
</comment>
<evidence type="ECO:0000313" key="7">
    <source>
        <dbReference type="EMBL" id="OBA26562.1"/>
    </source>
</evidence>
<evidence type="ECO:0000313" key="8">
    <source>
        <dbReference type="Proteomes" id="UP000092321"/>
    </source>
</evidence>
<dbReference type="GO" id="GO:0016887">
    <property type="term" value="F:ATP hydrolysis activity"/>
    <property type="evidence" value="ECO:0007669"/>
    <property type="project" value="TreeGrafter"/>
</dbReference>
<keyword evidence="4 5" id="KW-0406">Ion transport</keyword>
<evidence type="ECO:0000256" key="4">
    <source>
        <dbReference type="ARBA" id="ARBA00023065"/>
    </source>
</evidence>
<comment type="caution">
    <text evidence="7">The sequence shown here is derived from an EMBL/GenBank/DDBJ whole genome shotgun (WGS) entry which is preliminary data.</text>
</comment>
<protein>
    <recommendedName>
        <fullName evidence="5">V-type proton ATPase subunit G</fullName>
    </recommendedName>
</protein>
<name>A0A1B7TCU2_9ASCO</name>
<dbReference type="OrthoDB" id="250802at2759"/>
<accession>A0A1B7TCU2</accession>
<keyword evidence="8" id="KW-1185">Reference proteome</keyword>
<reference evidence="8" key="1">
    <citation type="journal article" date="2016" name="Proc. Natl. Acad. Sci. U.S.A.">
        <title>Comparative genomics of biotechnologically important yeasts.</title>
        <authorList>
            <person name="Riley R."/>
            <person name="Haridas S."/>
            <person name="Wolfe K.H."/>
            <person name="Lopes M.R."/>
            <person name="Hittinger C.T."/>
            <person name="Goeker M."/>
            <person name="Salamov A.A."/>
            <person name="Wisecaver J.H."/>
            <person name="Long T.M."/>
            <person name="Calvey C.H."/>
            <person name="Aerts A.L."/>
            <person name="Barry K.W."/>
            <person name="Choi C."/>
            <person name="Clum A."/>
            <person name="Coughlan A.Y."/>
            <person name="Deshpande S."/>
            <person name="Douglass A.P."/>
            <person name="Hanson S.J."/>
            <person name="Klenk H.-P."/>
            <person name="LaButti K.M."/>
            <person name="Lapidus A."/>
            <person name="Lindquist E.A."/>
            <person name="Lipzen A.M."/>
            <person name="Meier-Kolthoff J.P."/>
            <person name="Ohm R.A."/>
            <person name="Otillar R.P."/>
            <person name="Pangilinan J.L."/>
            <person name="Peng Y."/>
            <person name="Rokas A."/>
            <person name="Rosa C.A."/>
            <person name="Scheuner C."/>
            <person name="Sibirny A.A."/>
            <person name="Slot J.C."/>
            <person name="Stielow J.B."/>
            <person name="Sun H."/>
            <person name="Kurtzman C.P."/>
            <person name="Blackwell M."/>
            <person name="Grigoriev I.V."/>
            <person name="Jeffries T.W."/>
        </authorList>
    </citation>
    <scope>NUCLEOTIDE SEQUENCE [LARGE SCALE GENOMIC DNA]</scope>
    <source>
        <strain evidence="8">NRRL Y-1626</strain>
    </source>
</reference>
<dbReference type="PANTHER" id="PTHR12713:SF11">
    <property type="entry name" value="V-TYPE PROTON ATPASE SUBUNIT G"/>
    <property type="match status" value="1"/>
</dbReference>
<keyword evidence="6" id="KW-0175">Coiled coil</keyword>
<keyword evidence="2 5" id="KW-0813">Transport</keyword>
<dbReference type="GO" id="GO:0000221">
    <property type="term" value="C:vacuolar proton-transporting V-type ATPase, V1 domain"/>
    <property type="evidence" value="ECO:0007669"/>
    <property type="project" value="TreeGrafter"/>
</dbReference>
<dbReference type="Gene3D" id="1.20.5.2950">
    <property type="match status" value="1"/>
</dbReference>
<dbReference type="InterPro" id="IPR005124">
    <property type="entry name" value="V-ATPase_G"/>
</dbReference>
<gene>
    <name evidence="7" type="ORF">HANVADRAFT_2667</name>
</gene>
<dbReference type="Proteomes" id="UP000092321">
    <property type="component" value="Unassembled WGS sequence"/>
</dbReference>
<dbReference type="EMBL" id="LXPE01000016">
    <property type="protein sequence ID" value="OBA26562.1"/>
    <property type="molecule type" value="Genomic_DNA"/>
</dbReference>
<evidence type="ECO:0000256" key="5">
    <source>
        <dbReference type="RuleBase" id="RU364019"/>
    </source>
</evidence>
<keyword evidence="3 5" id="KW-0375">Hydrogen ion transport</keyword>
<dbReference type="NCBIfam" id="TIGR01147">
    <property type="entry name" value="V_ATP_synt_G"/>
    <property type="match status" value="1"/>
</dbReference>
<evidence type="ECO:0000256" key="6">
    <source>
        <dbReference type="SAM" id="Coils"/>
    </source>
</evidence>
<sequence length="114" mass="12626">MAYSTNIKQLLDCEAEAQAIINEAKQYRLAKLKQVKKDVAEEIATYKKSLVNKNSSASKAVNVEELNATAEKEIEESIKTIQKILKSEKADLVVKNVITGVINPVSEIHVNAQK</sequence>